<reference evidence="2" key="1">
    <citation type="journal article" date="2019" name="Sci. Rep.">
        <title>Draft genome of Tanacetum cinerariifolium, the natural source of mosquito coil.</title>
        <authorList>
            <person name="Yamashiro T."/>
            <person name="Shiraishi A."/>
            <person name="Satake H."/>
            <person name="Nakayama K."/>
        </authorList>
    </citation>
    <scope>NUCLEOTIDE SEQUENCE</scope>
</reference>
<gene>
    <name evidence="2" type="ORF">Tci_534479</name>
</gene>
<evidence type="ECO:0000256" key="1">
    <source>
        <dbReference type="SAM" id="MobiDB-lite"/>
    </source>
</evidence>
<comment type="caution">
    <text evidence="2">The sequence shown here is derived from an EMBL/GenBank/DDBJ whole genome shotgun (WGS) entry which is preliminary data.</text>
</comment>
<evidence type="ECO:0000313" key="2">
    <source>
        <dbReference type="EMBL" id="GEZ62506.1"/>
    </source>
</evidence>
<organism evidence="2">
    <name type="scientific">Tanacetum cinerariifolium</name>
    <name type="common">Dalmatian daisy</name>
    <name type="synonym">Chrysanthemum cinerariifolium</name>
    <dbReference type="NCBI Taxonomy" id="118510"/>
    <lineage>
        <taxon>Eukaryota</taxon>
        <taxon>Viridiplantae</taxon>
        <taxon>Streptophyta</taxon>
        <taxon>Embryophyta</taxon>
        <taxon>Tracheophyta</taxon>
        <taxon>Spermatophyta</taxon>
        <taxon>Magnoliopsida</taxon>
        <taxon>eudicotyledons</taxon>
        <taxon>Gunneridae</taxon>
        <taxon>Pentapetalae</taxon>
        <taxon>asterids</taxon>
        <taxon>campanulids</taxon>
        <taxon>Asterales</taxon>
        <taxon>Asteraceae</taxon>
        <taxon>Asteroideae</taxon>
        <taxon>Anthemideae</taxon>
        <taxon>Anthemidinae</taxon>
        <taxon>Tanacetum</taxon>
    </lineage>
</organism>
<dbReference type="AlphaFoldDB" id="A0A699IHE3"/>
<sequence length="225" mass="26731">MMDADCELAARLQEEERGELSIEEKSRLFVELIDKRKKHFARLRAEKIRSKLRTKAQKGIKSEEVSSKRAADKLEQEDTKRQMIEEENESAKLKRCLEIIPKDDYVTIEATPLSSKSPTIVDYKIYKEGKESFFKIISADDNIWKYQQGTVKVLHWKLFDSCGVYCVATQNMMYYLLVEKMYLFTRNFLLQMWNDVRLQVDYDVEMTYDHLRLIKRQINEGYVPE</sequence>
<name>A0A699IHE3_TANCI</name>
<protein>
    <submittedName>
        <fullName evidence="2">Uncharacterized protein</fullName>
    </submittedName>
</protein>
<feature type="region of interest" description="Disordered" evidence="1">
    <location>
        <begin position="59"/>
        <end position="80"/>
    </location>
</feature>
<feature type="compositionally biased region" description="Basic and acidic residues" evidence="1">
    <location>
        <begin position="60"/>
        <end position="80"/>
    </location>
</feature>
<dbReference type="EMBL" id="BKCJ010302139">
    <property type="protein sequence ID" value="GEZ62506.1"/>
    <property type="molecule type" value="Genomic_DNA"/>
</dbReference>
<proteinExistence type="predicted"/>
<accession>A0A699IHE3</accession>